<comment type="caution">
    <text evidence="1">The sequence shown here is derived from an EMBL/GenBank/DDBJ whole genome shotgun (WGS) entry which is preliminary data.</text>
</comment>
<dbReference type="Proteomes" id="UP000629371">
    <property type="component" value="Unassembled WGS sequence"/>
</dbReference>
<accession>A0ABS1N1V3</accession>
<protein>
    <submittedName>
        <fullName evidence="1">Uncharacterized protein</fullName>
    </submittedName>
</protein>
<name>A0ABS1N1V3_9ACTN</name>
<proteinExistence type="predicted"/>
<sequence length="127" mass="13879">MYFLGRDEGVSFGFLRQWRASLSVEQDGKFGNVSAVAPCAISRRAARGWWTGTPPKGADEYSWLIDAERPGEYPILARSNDIGGWHRDDLSTSEFPYRILADADFQPFGIAQNGLGTAFNAGVGDCG</sequence>
<organism evidence="1 2">
    <name type="scientific">Streptomyces siderophoricus</name>
    <dbReference type="NCBI Taxonomy" id="2802281"/>
    <lineage>
        <taxon>Bacteria</taxon>
        <taxon>Bacillati</taxon>
        <taxon>Actinomycetota</taxon>
        <taxon>Actinomycetes</taxon>
        <taxon>Kitasatosporales</taxon>
        <taxon>Streptomycetaceae</taxon>
        <taxon>Streptomyces</taxon>
    </lineage>
</organism>
<reference evidence="1 2" key="1">
    <citation type="submission" date="2021-01" db="EMBL/GenBank/DDBJ databases">
        <title>WGS of actinomycetes isolated from Thailand.</title>
        <authorList>
            <person name="Thawai C."/>
        </authorList>
    </citation>
    <scope>NUCLEOTIDE SEQUENCE [LARGE SCALE GENOMIC DNA]</scope>
    <source>
        <strain evidence="1 2">CH9-7</strain>
    </source>
</reference>
<keyword evidence="2" id="KW-1185">Reference proteome</keyword>
<evidence type="ECO:0000313" key="1">
    <source>
        <dbReference type="EMBL" id="MBL1094017.1"/>
    </source>
</evidence>
<evidence type="ECO:0000313" key="2">
    <source>
        <dbReference type="Proteomes" id="UP000629371"/>
    </source>
</evidence>
<dbReference type="EMBL" id="JAERRI010000024">
    <property type="protein sequence ID" value="MBL1094017.1"/>
    <property type="molecule type" value="Genomic_DNA"/>
</dbReference>
<gene>
    <name evidence="1" type="ORF">JK360_32685</name>
</gene>
<dbReference type="RefSeq" id="WP_201810260.1">
    <property type="nucleotide sequence ID" value="NZ_JAERRI010000024.1"/>
</dbReference>